<protein>
    <submittedName>
        <fullName evidence="2">Uncharacterized protein</fullName>
    </submittedName>
</protein>
<name>F2JJR8_CELLD</name>
<accession>F2JJR8</accession>
<keyword evidence="3" id="KW-1185">Reference proteome</keyword>
<dbReference type="Proteomes" id="UP000008467">
    <property type="component" value="Chromosome"/>
</dbReference>
<dbReference type="HOGENOM" id="CLU_2647885_0_0_9"/>
<keyword evidence="1" id="KW-0472">Membrane</keyword>
<reference evidence="2 3" key="1">
    <citation type="journal article" date="2011" name="J. Bacteriol.">
        <title>Complete genome sequence of the cellulose-degrading bacterium Cellulosilyticum lentocellum.</title>
        <authorList>
            <consortium name="US DOE Joint Genome Institute"/>
            <person name="Miller D.A."/>
            <person name="Suen G."/>
            <person name="Bruce D."/>
            <person name="Copeland A."/>
            <person name="Cheng J.F."/>
            <person name="Detter C."/>
            <person name="Goodwin L.A."/>
            <person name="Han C.S."/>
            <person name="Hauser L.J."/>
            <person name="Land M.L."/>
            <person name="Lapidus A."/>
            <person name="Lucas S."/>
            <person name="Meincke L."/>
            <person name="Pitluck S."/>
            <person name="Tapia R."/>
            <person name="Teshima H."/>
            <person name="Woyke T."/>
            <person name="Fox B.G."/>
            <person name="Angert E.R."/>
            <person name="Currie C.R."/>
        </authorList>
    </citation>
    <scope>NUCLEOTIDE SEQUENCE [LARGE SCALE GENOMIC DNA]</scope>
    <source>
        <strain evidence="3">ATCC 49066 / DSM 5427 / NCIMB 11756 / RHM5</strain>
    </source>
</reference>
<dbReference type="EMBL" id="CP002582">
    <property type="protein sequence ID" value="ADZ82110.1"/>
    <property type="molecule type" value="Genomic_DNA"/>
</dbReference>
<evidence type="ECO:0000313" key="2">
    <source>
        <dbReference type="EMBL" id="ADZ82110.1"/>
    </source>
</evidence>
<proteinExistence type="predicted"/>
<organism evidence="2 3">
    <name type="scientific">Cellulosilyticum lentocellum (strain ATCC 49066 / DSM 5427 / NCIMB 11756 / RHM5)</name>
    <name type="common">Clostridium lentocellum</name>
    <dbReference type="NCBI Taxonomy" id="642492"/>
    <lineage>
        <taxon>Bacteria</taxon>
        <taxon>Bacillati</taxon>
        <taxon>Bacillota</taxon>
        <taxon>Clostridia</taxon>
        <taxon>Lachnospirales</taxon>
        <taxon>Cellulosilyticaceae</taxon>
        <taxon>Cellulosilyticum</taxon>
    </lineage>
</organism>
<evidence type="ECO:0000313" key="3">
    <source>
        <dbReference type="Proteomes" id="UP000008467"/>
    </source>
</evidence>
<feature type="transmembrane region" description="Helical" evidence="1">
    <location>
        <begin position="58"/>
        <end position="75"/>
    </location>
</feature>
<feature type="transmembrane region" description="Helical" evidence="1">
    <location>
        <begin position="23"/>
        <end position="43"/>
    </location>
</feature>
<sequence length="76" mass="8727">MGVGSNNDTISHREKWFKEQKSLAQLPVILIGFLLLLLTTRVVKETVKDHEKTWKKKMLIIGGMLILMLILFKGCM</sequence>
<dbReference type="AlphaFoldDB" id="F2JJR8"/>
<gene>
    <name evidence="2" type="ordered locus">Clole_0363</name>
</gene>
<keyword evidence="1" id="KW-1133">Transmembrane helix</keyword>
<dbReference type="KEGG" id="cle:Clole_0363"/>
<keyword evidence="1" id="KW-0812">Transmembrane</keyword>
<dbReference type="RefSeq" id="WP_013655411.1">
    <property type="nucleotide sequence ID" value="NC_015275.1"/>
</dbReference>
<evidence type="ECO:0000256" key="1">
    <source>
        <dbReference type="SAM" id="Phobius"/>
    </source>
</evidence>